<dbReference type="HOGENOM" id="CLU_619439_0_0_10"/>
<dbReference type="OrthoDB" id="1419682at2"/>
<proteinExistence type="predicted"/>
<reference evidence="3" key="1">
    <citation type="submission" date="2011-09" db="EMBL/GenBank/DDBJ databases">
        <title>The permanent draft genome of Mucilaginibacter paludis DSM 18603.</title>
        <authorList>
            <consortium name="US DOE Joint Genome Institute (JGI-PGF)"/>
            <person name="Lucas S."/>
            <person name="Han J."/>
            <person name="Lapidus A."/>
            <person name="Bruce D."/>
            <person name="Goodwin L."/>
            <person name="Pitluck S."/>
            <person name="Peters L."/>
            <person name="Kyrpides N."/>
            <person name="Mavromatis K."/>
            <person name="Ivanova N."/>
            <person name="Mikhailova N."/>
            <person name="Held B."/>
            <person name="Detter J.C."/>
            <person name="Tapia R."/>
            <person name="Han C."/>
            <person name="Land M."/>
            <person name="Hauser L."/>
            <person name="Markowitz V."/>
            <person name="Cheng J.-F."/>
            <person name="Hugenholtz P."/>
            <person name="Woyke T."/>
            <person name="Wu D."/>
            <person name="Tindall B."/>
            <person name="Brambilla E."/>
            <person name="Klenk H.-P."/>
            <person name="Eisen J.A."/>
        </authorList>
    </citation>
    <scope>NUCLEOTIDE SEQUENCE [LARGE SCALE GENOMIC DNA]</scope>
    <source>
        <strain evidence="3">DSM 18603</strain>
    </source>
</reference>
<dbReference type="EMBL" id="CM001403">
    <property type="protein sequence ID" value="EHQ29889.1"/>
    <property type="molecule type" value="Genomic_DNA"/>
</dbReference>
<keyword evidence="2" id="KW-0812">Transmembrane</keyword>
<name>H1Y7P4_9SPHI</name>
<feature type="compositionally biased region" description="Polar residues" evidence="1">
    <location>
        <begin position="136"/>
        <end position="161"/>
    </location>
</feature>
<organism evidence="3 4">
    <name type="scientific">Mucilaginibacter paludis DSM 18603</name>
    <dbReference type="NCBI Taxonomy" id="714943"/>
    <lineage>
        <taxon>Bacteria</taxon>
        <taxon>Pseudomonadati</taxon>
        <taxon>Bacteroidota</taxon>
        <taxon>Sphingobacteriia</taxon>
        <taxon>Sphingobacteriales</taxon>
        <taxon>Sphingobacteriaceae</taxon>
        <taxon>Mucilaginibacter</taxon>
    </lineage>
</organism>
<keyword evidence="2" id="KW-0472">Membrane</keyword>
<feature type="transmembrane region" description="Helical" evidence="2">
    <location>
        <begin position="47"/>
        <end position="67"/>
    </location>
</feature>
<feature type="region of interest" description="Disordered" evidence="1">
    <location>
        <begin position="132"/>
        <end position="165"/>
    </location>
</feature>
<keyword evidence="2" id="KW-1133">Transmembrane helix</keyword>
<evidence type="ECO:0008006" key="5">
    <source>
        <dbReference type="Google" id="ProtNLM"/>
    </source>
</evidence>
<dbReference type="AlphaFoldDB" id="H1Y7P4"/>
<dbReference type="STRING" id="714943.Mucpa_5822"/>
<keyword evidence="4" id="KW-1185">Reference proteome</keyword>
<sequence length="482" mass="52641">MNEELDDQLKSRITELFDHYEDDSANEGWLLLREKYPEKEKRRPVMWLWWGSVAALLLVFLGVGIWLNSKNTTTKNAALVINKTPVKHNPINQYHGQSSSAIAKASGNTGHIKSFNDTTAAKPNKGVARYAAAKTKAQNQLSRARNRITGGNKSNTSTQPVYGSKAAVQQANAVLAQLNNKNKDNQTPNQQPVKGTDTRNTQTDERLVTANTLAKADSGRATKSMVKAPAKSIFAMRKGEEPELKKPEASKRVKFGLYAATYFNYAKGSDNEFNVGAGMSSEIRIIGNLKLLTGVAISQNSLNYKSALPQNANSYLRASLEQPRNGNYLSAAAAPVTGSYVAFAQNTSPILQNYQASLVALDIPLNLKYQFGKSDSYISAGVSSGTYINETYQFVYNYPALSSASALSNPLPQNTKTENMLNTFDFARTLNVSFGIGYPLGKTNRLIIEPFLKYPLDGLGSQQLKFGAGGVNLKLNLQAAKK</sequence>
<evidence type="ECO:0000313" key="4">
    <source>
        <dbReference type="Proteomes" id="UP000002774"/>
    </source>
</evidence>
<evidence type="ECO:0000313" key="3">
    <source>
        <dbReference type="EMBL" id="EHQ29889.1"/>
    </source>
</evidence>
<evidence type="ECO:0000256" key="2">
    <source>
        <dbReference type="SAM" id="Phobius"/>
    </source>
</evidence>
<dbReference type="RefSeq" id="WP_008511347.1">
    <property type="nucleotide sequence ID" value="NZ_CM001403.1"/>
</dbReference>
<feature type="compositionally biased region" description="Polar residues" evidence="1">
    <location>
        <begin position="185"/>
        <end position="201"/>
    </location>
</feature>
<dbReference type="Proteomes" id="UP000002774">
    <property type="component" value="Chromosome"/>
</dbReference>
<accession>H1Y7P4</accession>
<feature type="region of interest" description="Disordered" evidence="1">
    <location>
        <begin position="179"/>
        <end position="205"/>
    </location>
</feature>
<dbReference type="eggNOG" id="ENOG5032WWV">
    <property type="taxonomic scope" value="Bacteria"/>
</dbReference>
<evidence type="ECO:0000256" key="1">
    <source>
        <dbReference type="SAM" id="MobiDB-lite"/>
    </source>
</evidence>
<protein>
    <recommendedName>
        <fullName evidence="5">Outer membrane protein beta-barrel domain-containing protein</fullName>
    </recommendedName>
</protein>
<gene>
    <name evidence="3" type="ORF">Mucpa_5822</name>
</gene>